<dbReference type="PANTHER" id="PTHR34154:SF3">
    <property type="entry name" value="ALKALI-SENSITIVE LINKAGE PROTEIN 1"/>
    <property type="match status" value="1"/>
</dbReference>
<reference evidence="3" key="1">
    <citation type="journal article" date="2019" name="bioRxiv">
        <title>The Genome of the Zebra Mussel, Dreissena polymorpha: A Resource for Invasive Species Research.</title>
        <authorList>
            <person name="McCartney M.A."/>
            <person name="Auch B."/>
            <person name="Kono T."/>
            <person name="Mallez S."/>
            <person name="Zhang Y."/>
            <person name="Obille A."/>
            <person name="Becker A."/>
            <person name="Abrahante J.E."/>
            <person name="Garbe J."/>
            <person name="Badalamenti J.P."/>
            <person name="Herman A."/>
            <person name="Mangelson H."/>
            <person name="Liachko I."/>
            <person name="Sullivan S."/>
            <person name="Sone E.D."/>
            <person name="Koren S."/>
            <person name="Silverstein K.A.T."/>
            <person name="Beckman K.B."/>
            <person name="Gohl D.M."/>
        </authorList>
    </citation>
    <scope>NUCLEOTIDE SEQUENCE</scope>
    <source>
        <strain evidence="3">Duluth1</strain>
        <tissue evidence="3">Whole animal</tissue>
    </source>
</reference>
<feature type="domain" description="Asl1-like glycosyl hydrolase catalytic" evidence="2">
    <location>
        <begin position="23"/>
        <end position="254"/>
    </location>
</feature>
<dbReference type="InterPro" id="IPR024655">
    <property type="entry name" value="Asl1_glyco_hydro_catalytic"/>
</dbReference>
<gene>
    <name evidence="3" type="ORF">DPMN_048443</name>
</gene>
<reference evidence="3" key="2">
    <citation type="submission" date="2020-11" db="EMBL/GenBank/DDBJ databases">
        <authorList>
            <person name="McCartney M.A."/>
            <person name="Auch B."/>
            <person name="Kono T."/>
            <person name="Mallez S."/>
            <person name="Becker A."/>
            <person name="Gohl D.M."/>
            <person name="Silverstein K.A.T."/>
            <person name="Koren S."/>
            <person name="Bechman K.B."/>
            <person name="Herman A."/>
            <person name="Abrahante J.E."/>
            <person name="Garbe J."/>
        </authorList>
    </citation>
    <scope>NUCLEOTIDE SEQUENCE</scope>
    <source>
        <strain evidence="3">Duluth1</strain>
        <tissue evidence="3">Whole animal</tissue>
    </source>
</reference>
<name>A0A9D4DA12_DREPO</name>
<dbReference type="EMBL" id="JAIWYP010000011">
    <property type="protein sequence ID" value="KAH3741718.1"/>
    <property type="molecule type" value="Genomic_DNA"/>
</dbReference>
<organism evidence="3 4">
    <name type="scientific">Dreissena polymorpha</name>
    <name type="common">Zebra mussel</name>
    <name type="synonym">Mytilus polymorpha</name>
    <dbReference type="NCBI Taxonomy" id="45954"/>
    <lineage>
        <taxon>Eukaryota</taxon>
        <taxon>Metazoa</taxon>
        <taxon>Spiralia</taxon>
        <taxon>Lophotrochozoa</taxon>
        <taxon>Mollusca</taxon>
        <taxon>Bivalvia</taxon>
        <taxon>Autobranchia</taxon>
        <taxon>Heteroconchia</taxon>
        <taxon>Euheterodonta</taxon>
        <taxon>Imparidentia</taxon>
        <taxon>Neoheterodontei</taxon>
        <taxon>Myida</taxon>
        <taxon>Dreissenoidea</taxon>
        <taxon>Dreissenidae</taxon>
        <taxon>Dreissena</taxon>
    </lineage>
</organism>
<feature type="signal peptide" evidence="1">
    <location>
        <begin position="1"/>
        <end position="17"/>
    </location>
</feature>
<dbReference type="Pfam" id="PF11790">
    <property type="entry name" value="Glyco_hydro_cc"/>
    <property type="match status" value="1"/>
</dbReference>
<dbReference type="AlphaFoldDB" id="A0A9D4DA12"/>
<dbReference type="InterPro" id="IPR017853">
    <property type="entry name" value="GH"/>
</dbReference>
<evidence type="ECO:0000259" key="2">
    <source>
        <dbReference type="Pfam" id="PF11790"/>
    </source>
</evidence>
<dbReference type="InterPro" id="IPR053183">
    <property type="entry name" value="ASL1"/>
</dbReference>
<accession>A0A9D4DA12</accession>
<protein>
    <recommendedName>
        <fullName evidence="2">Asl1-like glycosyl hydrolase catalytic domain-containing protein</fullName>
    </recommendedName>
</protein>
<feature type="chain" id="PRO_5038343433" description="Asl1-like glycosyl hydrolase catalytic domain-containing protein" evidence="1">
    <location>
        <begin position="18"/>
        <end position="257"/>
    </location>
</feature>
<comment type="caution">
    <text evidence="3">The sequence shown here is derived from an EMBL/GenBank/DDBJ whole genome shotgun (WGS) entry which is preliminary data.</text>
</comment>
<dbReference type="PANTHER" id="PTHR34154">
    <property type="entry name" value="ALKALI-SENSITIVE LINKAGE PROTEIN 1"/>
    <property type="match status" value="1"/>
</dbReference>
<evidence type="ECO:0000313" key="3">
    <source>
        <dbReference type="EMBL" id="KAH3741718.1"/>
    </source>
</evidence>
<evidence type="ECO:0000313" key="4">
    <source>
        <dbReference type="Proteomes" id="UP000828390"/>
    </source>
</evidence>
<dbReference type="OrthoDB" id="43654at2759"/>
<dbReference type="SUPFAM" id="SSF51445">
    <property type="entry name" value="(Trans)glycosidases"/>
    <property type="match status" value="1"/>
</dbReference>
<dbReference type="Proteomes" id="UP000828390">
    <property type="component" value="Unassembled WGS sequence"/>
</dbReference>
<keyword evidence="4" id="KW-1185">Reference proteome</keyword>
<dbReference type="Gene3D" id="3.20.20.80">
    <property type="entry name" value="Glycosidases"/>
    <property type="match status" value="1"/>
</dbReference>
<keyword evidence="1" id="KW-0732">Signal</keyword>
<evidence type="ECO:0000256" key="1">
    <source>
        <dbReference type="SAM" id="SignalP"/>
    </source>
</evidence>
<proteinExistence type="predicted"/>
<sequence length="257" mass="29979">MLILLALFALAPSVVENASQKKGLAIDTPNLMCDDFRVMTGVSWWYDWGQNYDQFKHACPHHQSPMPQFVPMVWGRKFAWNIQIPGGSQFVLGFNEPDHGEQAKMSPEEAARLWRNIERAAPGVALVAPAPALHNFEWLDPFFQHCQGCRIDYVAAHTYFCSADETMNYLERLWNRYHKRIWLTEFACAKTGDIWGQYWLMKTLLPRLEAAHYVFRYSWFMGRLKRDEPNGWIRQSASLFEAHSSTLTMIGRFYNDF</sequence>